<dbReference type="KEGG" id="ddf:DEFDS_P061"/>
<dbReference type="InterPro" id="IPR051470">
    <property type="entry name" value="Thiol:disulfide_interchange"/>
</dbReference>
<sequence length="290" mass="32780">MKKNILKIINFVMLLLFVLTSISMASGNSYSNTISQKLKKIIESKDNNIEVTVEKSIPSKEIAGFAYVLLKIHPKGNKELSQELFVLSNGKYIIPALIDIDKDLNMLDLVKIDINKIQFNPDKNKLELGNADAKVKIVMFSDFECPFCRQAFPFIKNLAQKYNKQVAVYHYNFPLNFHKHARNLAIVYEAGKELGLNLADVLYSMKLDNIKSIDDILNNLKDKIPAPKYGKLKDLVKKSNKYNKIIESDMKVGSDLGVKGTPFFIINGSIISGFNPNLIKIAVDKYVKSK</sequence>
<reference evidence="3 4" key="1">
    <citation type="journal article" date="2010" name="DNA Res.">
        <title>Bacterial lifestyle in a deep-sea hydrothermal vent chimney revealed by the genome sequence of the thermophilic bacterium Deferribacter desulfuricans SSM1.</title>
        <authorList>
            <person name="Takaki Y."/>
            <person name="Shimamura S."/>
            <person name="Nakagawa S."/>
            <person name="Fukuhara Y."/>
            <person name="Horikawa H."/>
            <person name="Ankai A."/>
            <person name="Harada T."/>
            <person name="Hosoyama A."/>
            <person name="Oguchi A."/>
            <person name="Fukui S."/>
            <person name="Fujita N."/>
            <person name="Takami H."/>
            <person name="Takai K."/>
        </authorList>
    </citation>
    <scope>NUCLEOTIDE SEQUENCE [LARGE SCALE GENOMIC DNA]</scope>
    <source>
        <strain evidence="4">DSM 14783 / JCM 11476 / NBRC 101012 / SSM1</strain>
        <plasmid evidence="4">Plasmid megaplasmid pDF308</plasmid>
    </source>
</reference>
<dbReference type="PANTHER" id="PTHR35272">
    <property type="entry name" value="THIOL:DISULFIDE INTERCHANGE PROTEIN DSBC-RELATED"/>
    <property type="match status" value="1"/>
</dbReference>
<dbReference type="HOGENOM" id="CLU_1010773_0_0_0"/>
<dbReference type="AlphaFoldDB" id="D3PEP3"/>
<evidence type="ECO:0000313" key="4">
    <source>
        <dbReference type="Proteomes" id="UP000001520"/>
    </source>
</evidence>
<feature type="signal peptide" evidence="1">
    <location>
        <begin position="1"/>
        <end position="25"/>
    </location>
</feature>
<dbReference type="PROSITE" id="PS00195">
    <property type="entry name" value="GLUTAREDOXIN_1"/>
    <property type="match status" value="1"/>
</dbReference>
<dbReference type="EMBL" id="AP011530">
    <property type="protein sequence ID" value="BAI81685.1"/>
    <property type="molecule type" value="Genomic_DNA"/>
</dbReference>
<proteinExistence type="predicted"/>
<dbReference type="InterPro" id="IPR036249">
    <property type="entry name" value="Thioredoxin-like_sf"/>
</dbReference>
<keyword evidence="4" id="KW-1185">Reference proteome</keyword>
<organism evidence="3 4">
    <name type="scientific">Deferribacter desulfuricans (strain DSM 14783 / JCM 11476 / NBRC 101012 / SSM1)</name>
    <dbReference type="NCBI Taxonomy" id="639282"/>
    <lineage>
        <taxon>Bacteria</taxon>
        <taxon>Pseudomonadati</taxon>
        <taxon>Deferribacterota</taxon>
        <taxon>Deferribacteres</taxon>
        <taxon>Deferribacterales</taxon>
        <taxon>Deferribacteraceae</taxon>
        <taxon>Deferribacter</taxon>
    </lineage>
</organism>
<dbReference type="SUPFAM" id="SSF52833">
    <property type="entry name" value="Thioredoxin-like"/>
    <property type="match status" value="1"/>
</dbReference>
<keyword evidence="1" id="KW-0732">Signal</keyword>
<dbReference type="RefSeq" id="WP_013008922.1">
    <property type="nucleotide sequence ID" value="NC_013940.1"/>
</dbReference>
<protein>
    <recommendedName>
        <fullName evidence="2">Thioredoxin-like fold domain-containing protein</fullName>
    </recommendedName>
</protein>
<name>D3PEP3_DEFDS</name>
<gene>
    <name evidence="3" type="ordered locus">DEFDS_P061</name>
</gene>
<dbReference type="Proteomes" id="UP000001520">
    <property type="component" value="Plasmid megaplasmid pDF308"/>
</dbReference>
<evidence type="ECO:0000259" key="2">
    <source>
        <dbReference type="Pfam" id="PF13462"/>
    </source>
</evidence>
<feature type="domain" description="Thioredoxin-like fold" evidence="2">
    <location>
        <begin position="125"/>
        <end position="272"/>
    </location>
</feature>
<feature type="chain" id="PRO_5003048145" description="Thioredoxin-like fold domain-containing protein" evidence="1">
    <location>
        <begin position="26"/>
        <end position="290"/>
    </location>
</feature>
<dbReference type="PANTHER" id="PTHR35272:SF3">
    <property type="entry name" value="THIOL:DISULFIDE INTERCHANGE PROTEIN DSBC"/>
    <property type="match status" value="1"/>
</dbReference>
<dbReference type="Gene3D" id="3.40.30.10">
    <property type="entry name" value="Glutaredoxin"/>
    <property type="match status" value="1"/>
</dbReference>
<evidence type="ECO:0000313" key="3">
    <source>
        <dbReference type="EMBL" id="BAI81685.1"/>
    </source>
</evidence>
<dbReference type="eggNOG" id="COG1651">
    <property type="taxonomic scope" value="Bacteria"/>
</dbReference>
<evidence type="ECO:0000256" key="1">
    <source>
        <dbReference type="SAM" id="SignalP"/>
    </source>
</evidence>
<geneLocation type="plasmid" evidence="3 4">
    <name>megaplasmid pDF308</name>
</geneLocation>
<dbReference type="Pfam" id="PF13462">
    <property type="entry name" value="Thioredoxin_4"/>
    <property type="match status" value="1"/>
</dbReference>
<keyword evidence="3" id="KW-0614">Plasmid</keyword>
<dbReference type="InterPro" id="IPR011767">
    <property type="entry name" value="GLR_AS"/>
</dbReference>
<dbReference type="InterPro" id="IPR012336">
    <property type="entry name" value="Thioredoxin-like_fold"/>
</dbReference>
<accession>D3PEP3</accession>